<sequence length="244" mass="27790">MDGALQNDINFHHFYLGCETSGHPHSISLVNMNDTVFVRERPKELAVVSLMRRDKARTIYIARDWDNFAIISHHLHTETGIRIRFASAEPYHFAHIEAWPPGLYDRMYKPILTRELLRFFGYIKFGISGPSLTTPRDQLPSFIAVYFGDLDNGVSVCLLGGDQAVALMTYSKSISDLNPVDTEAALMAYFSALVEQPRQDITLGDRLNGPLLHISVTADACRWPKRHEWSQRQQDVIKLDLMVD</sequence>
<dbReference type="GeneID" id="19460633"/>
<reference evidence="1 2" key="1">
    <citation type="journal article" date="2013" name="BMC Genomics">
        <title>Genomics-driven discovery of the pneumocandin biosynthetic gene cluster in the fungus Glarea lozoyensis.</title>
        <authorList>
            <person name="Chen L."/>
            <person name="Yue Q."/>
            <person name="Zhang X."/>
            <person name="Xiang M."/>
            <person name="Wang C."/>
            <person name="Li S."/>
            <person name="Che Y."/>
            <person name="Ortiz-Lopez F.J."/>
            <person name="Bills G.F."/>
            <person name="Liu X."/>
            <person name="An Z."/>
        </authorList>
    </citation>
    <scope>NUCLEOTIDE SEQUENCE [LARGE SCALE GENOMIC DNA]</scope>
    <source>
        <strain evidence="2">ATCC 20868 / MF5171</strain>
    </source>
</reference>
<evidence type="ECO:0000313" key="2">
    <source>
        <dbReference type="Proteomes" id="UP000016922"/>
    </source>
</evidence>
<keyword evidence="2" id="KW-1185">Reference proteome</keyword>
<dbReference type="HOGENOM" id="CLU_1138084_0_0_1"/>
<protein>
    <submittedName>
        <fullName evidence="1">Uncharacterized protein</fullName>
    </submittedName>
</protein>
<dbReference type="AlphaFoldDB" id="S3DGC9"/>
<dbReference type="Proteomes" id="UP000016922">
    <property type="component" value="Unassembled WGS sequence"/>
</dbReference>
<proteinExistence type="predicted"/>
<gene>
    <name evidence="1" type="ORF">GLAREA_01575</name>
</gene>
<accession>S3DGC9</accession>
<organism evidence="1 2">
    <name type="scientific">Glarea lozoyensis (strain ATCC 20868 / MF5171)</name>
    <dbReference type="NCBI Taxonomy" id="1116229"/>
    <lineage>
        <taxon>Eukaryota</taxon>
        <taxon>Fungi</taxon>
        <taxon>Dikarya</taxon>
        <taxon>Ascomycota</taxon>
        <taxon>Pezizomycotina</taxon>
        <taxon>Leotiomycetes</taxon>
        <taxon>Helotiales</taxon>
        <taxon>Helotiaceae</taxon>
        <taxon>Glarea</taxon>
    </lineage>
</organism>
<name>S3DGC9_GLAL2</name>
<evidence type="ECO:0000313" key="1">
    <source>
        <dbReference type="EMBL" id="EPE25663.1"/>
    </source>
</evidence>
<dbReference type="RefSeq" id="XP_008086982.1">
    <property type="nucleotide sequence ID" value="XM_008088791.1"/>
</dbReference>
<dbReference type="EMBL" id="KE145371">
    <property type="protein sequence ID" value="EPE25663.1"/>
    <property type="molecule type" value="Genomic_DNA"/>
</dbReference>
<dbReference type="KEGG" id="glz:GLAREA_01575"/>